<dbReference type="AlphaFoldDB" id="A0A0C2WZM1"/>
<evidence type="ECO:0000313" key="3">
    <source>
        <dbReference type="Proteomes" id="UP000054097"/>
    </source>
</evidence>
<dbReference type="GO" id="GO:0004029">
    <property type="term" value="F:aldehyde dehydrogenase (NAD+) activity"/>
    <property type="evidence" value="ECO:0007669"/>
    <property type="project" value="TreeGrafter"/>
</dbReference>
<reference evidence="2 3" key="1">
    <citation type="submission" date="2014-04" db="EMBL/GenBank/DDBJ databases">
        <authorList>
            <consortium name="DOE Joint Genome Institute"/>
            <person name="Kuo A."/>
            <person name="Zuccaro A."/>
            <person name="Kohler A."/>
            <person name="Nagy L.G."/>
            <person name="Floudas D."/>
            <person name="Copeland A."/>
            <person name="Barry K.W."/>
            <person name="Cichocki N."/>
            <person name="Veneault-Fourrey C."/>
            <person name="LaButti K."/>
            <person name="Lindquist E.A."/>
            <person name="Lipzen A."/>
            <person name="Lundell T."/>
            <person name="Morin E."/>
            <person name="Murat C."/>
            <person name="Sun H."/>
            <person name="Tunlid A."/>
            <person name="Henrissat B."/>
            <person name="Grigoriev I.V."/>
            <person name="Hibbett D.S."/>
            <person name="Martin F."/>
            <person name="Nordberg H.P."/>
            <person name="Cantor M.N."/>
            <person name="Hua S.X."/>
        </authorList>
    </citation>
    <scope>NUCLEOTIDE SEQUENCE [LARGE SCALE GENOMIC DNA]</scope>
    <source>
        <strain evidence="2 3">MAFF 305830</strain>
    </source>
</reference>
<dbReference type="InterPro" id="IPR036291">
    <property type="entry name" value="NAD(P)-bd_dom_sf"/>
</dbReference>
<dbReference type="SUPFAM" id="SSF51735">
    <property type="entry name" value="NAD(P)-binding Rossmann-fold domains"/>
    <property type="match status" value="1"/>
</dbReference>
<name>A0A0C2WZM1_SERVB</name>
<dbReference type="InterPro" id="IPR001509">
    <property type="entry name" value="Epimerase_deHydtase"/>
</dbReference>
<reference evidence="3" key="2">
    <citation type="submission" date="2015-01" db="EMBL/GenBank/DDBJ databases">
        <title>Evolutionary Origins and Diversification of the Mycorrhizal Mutualists.</title>
        <authorList>
            <consortium name="DOE Joint Genome Institute"/>
            <consortium name="Mycorrhizal Genomics Consortium"/>
            <person name="Kohler A."/>
            <person name="Kuo A."/>
            <person name="Nagy L.G."/>
            <person name="Floudas D."/>
            <person name="Copeland A."/>
            <person name="Barry K.W."/>
            <person name="Cichocki N."/>
            <person name="Veneault-Fourrey C."/>
            <person name="LaButti K."/>
            <person name="Lindquist E.A."/>
            <person name="Lipzen A."/>
            <person name="Lundell T."/>
            <person name="Morin E."/>
            <person name="Murat C."/>
            <person name="Riley R."/>
            <person name="Ohm R."/>
            <person name="Sun H."/>
            <person name="Tunlid A."/>
            <person name="Henrissat B."/>
            <person name="Grigoriev I.V."/>
            <person name="Hibbett D.S."/>
            <person name="Martin F."/>
        </authorList>
    </citation>
    <scope>NUCLEOTIDE SEQUENCE [LARGE SCALE GENOMIC DNA]</scope>
    <source>
        <strain evidence="3">MAFF 305830</strain>
    </source>
</reference>
<dbReference type="HOGENOM" id="CLU_1797658_0_0_1"/>
<evidence type="ECO:0000313" key="2">
    <source>
        <dbReference type="EMBL" id="KIM22732.1"/>
    </source>
</evidence>
<feature type="domain" description="NAD-dependent epimerase/dehydratase" evidence="1">
    <location>
        <begin position="4"/>
        <end position="93"/>
    </location>
</feature>
<sequence length="144" mass="15481">MGRVLLTGASGFIAAHCLAAFLEKGHFVRFTVRSEPQATQILNADANKKYRGQLEAAIVPDIAAEGAYDKALDKTLDGVIHTASPFHMNFTDPQELLGPAMRAFTAGASKYSINTSKNIWINLLELFPPDLIASQGAAPVVEPQ</sequence>
<dbReference type="Gene3D" id="3.40.50.720">
    <property type="entry name" value="NAD(P)-binding Rossmann-like Domain"/>
    <property type="match status" value="1"/>
</dbReference>
<dbReference type="OrthoDB" id="2735536at2759"/>
<dbReference type="Proteomes" id="UP000054097">
    <property type="component" value="Unassembled WGS sequence"/>
</dbReference>
<dbReference type="PANTHER" id="PTHR48079">
    <property type="entry name" value="PROTEIN YEEZ"/>
    <property type="match status" value="1"/>
</dbReference>
<dbReference type="Pfam" id="PF01370">
    <property type="entry name" value="Epimerase"/>
    <property type="match status" value="1"/>
</dbReference>
<proteinExistence type="predicted"/>
<dbReference type="STRING" id="933852.A0A0C2WZM1"/>
<accession>A0A0C2WZM1</accession>
<protein>
    <recommendedName>
        <fullName evidence="1">NAD-dependent epimerase/dehydratase domain-containing protein</fullName>
    </recommendedName>
</protein>
<dbReference type="InterPro" id="IPR051783">
    <property type="entry name" value="NAD(P)-dependent_oxidoreduct"/>
</dbReference>
<evidence type="ECO:0000259" key="1">
    <source>
        <dbReference type="Pfam" id="PF01370"/>
    </source>
</evidence>
<dbReference type="GO" id="GO:0005737">
    <property type="term" value="C:cytoplasm"/>
    <property type="evidence" value="ECO:0007669"/>
    <property type="project" value="TreeGrafter"/>
</dbReference>
<gene>
    <name evidence="2" type="ORF">M408DRAFT_322529</name>
</gene>
<dbReference type="EMBL" id="KN824349">
    <property type="protein sequence ID" value="KIM22732.1"/>
    <property type="molecule type" value="Genomic_DNA"/>
</dbReference>
<organism evidence="2 3">
    <name type="scientific">Serendipita vermifera MAFF 305830</name>
    <dbReference type="NCBI Taxonomy" id="933852"/>
    <lineage>
        <taxon>Eukaryota</taxon>
        <taxon>Fungi</taxon>
        <taxon>Dikarya</taxon>
        <taxon>Basidiomycota</taxon>
        <taxon>Agaricomycotina</taxon>
        <taxon>Agaricomycetes</taxon>
        <taxon>Sebacinales</taxon>
        <taxon>Serendipitaceae</taxon>
        <taxon>Serendipita</taxon>
    </lineage>
</organism>
<keyword evidence="3" id="KW-1185">Reference proteome</keyword>
<dbReference type="PANTHER" id="PTHR48079:SF6">
    <property type="entry name" value="NAD(P)-BINDING DOMAIN-CONTAINING PROTEIN-RELATED"/>
    <property type="match status" value="1"/>
</dbReference>